<dbReference type="SUPFAM" id="SSF51658">
    <property type="entry name" value="Xylose isomerase-like"/>
    <property type="match status" value="1"/>
</dbReference>
<comment type="caution">
    <text evidence="2">The sequence shown here is derived from an EMBL/GenBank/DDBJ whole genome shotgun (WGS) entry which is preliminary data.</text>
</comment>
<protein>
    <submittedName>
        <fullName evidence="2">Xylose isomerase</fullName>
    </submittedName>
</protein>
<dbReference type="AlphaFoldDB" id="A0A2V2N3J7"/>
<keyword evidence="3" id="KW-1185">Reference proteome</keyword>
<dbReference type="Proteomes" id="UP000245934">
    <property type="component" value="Unassembled WGS sequence"/>
</dbReference>
<dbReference type="Pfam" id="PF01261">
    <property type="entry name" value="AP_endonuc_2"/>
    <property type="match status" value="1"/>
</dbReference>
<accession>A0A2V2N3J7</accession>
<dbReference type="OrthoDB" id="372143at2157"/>
<dbReference type="InterPro" id="IPR013022">
    <property type="entry name" value="Xyl_isomerase-like_TIM-brl"/>
</dbReference>
<organism evidence="2 3">
    <name type="scientific">Methanospirillum stamsii</name>
    <dbReference type="NCBI Taxonomy" id="1277351"/>
    <lineage>
        <taxon>Archaea</taxon>
        <taxon>Methanobacteriati</taxon>
        <taxon>Methanobacteriota</taxon>
        <taxon>Stenosarchaea group</taxon>
        <taxon>Methanomicrobia</taxon>
        <taxon>Methanomicrobiales</taxon>
        <taxon>Methanospirillaceae</taxon>
        <taxon>Methanospirillum</taxon>
    </lineage>
</organism>
<dbReference type="InterPro" id="IPR036237">
    <property type="entry name" value="Xyl_isomerase-like_sf"/>
</dbReference>
<evidence type="ECO:0000259" key="1">
    <source>
        <dbReference type="Pfam" id="PF01261"/>
    </source>
</evidence>
<dbReference type="EMBL" id="QGMZ01000049">
    <property type="protein sequence ID" value="PWR70051.1"/>
    <property type="molecule type" value="Genomic_DNA"/>
</dbReference>
<evidence type="ECO:0000313" key="2">
    <source>
        <dbReference type="EMBL" id="PWR70051.1"/>
    </source>
</evidence>
<dbReference type="GO" id="GO:0016853">
    <property type="term" value="F:isomerase activity"/>
    <property type="evidence" value="ECO:0007669"/>
    <property type="project" value="UniProtKB-KW"/>
</dbReference>
<name>A0A2V2N3J7_9EURY</name>
<dbReference type="RefSeq" id="WP_109942236.1">
    <property type="nucleotide sequence ID" value="NZ_CP176366.1"/>
</dbReference>
<feature type="domain" description="Xylose isomerase-like TIM barrel" evidence="1">
    <location>
        <begin position="55"/>
        <end position="224"/>
    </location>
</feature>
<dbReference type="Gene3D" id="3.20.20.150">
    <property type="entry name" value="Divalent-metal-dependent TIM barrel enzymes"/>
    <property type="match status" value="1"/>
</dbReference>
<proteinExistence type="predicted"/>
<sequence length="240" mass="26823">MLWISTTCMRDTPLEIALESLGSLTRGVEIVDMGAHRIPAVSLLESFPYQYMIRLPHRDINLASILEPVRQAAVSVINERFQLASEINAEVVVDPGFVSAGSDLLHAKRQLARSCTDLLRSADEYGIRFLFRNMGRYSGNMVRHPEDLNRMSQIPLALDIGHAHVNGCLPKFLHEAASRAFYLYDCREFSEEHLEIGRGSIHFDQVATGMFANGARGIIDVPSFRSAHNTLIALRRFGIG</sequence>
<gene>
    <name evidence="2" type="ORF">DLD82_16515</name>
</gene>
<reference evidence="2 3" key="1">
    <citation type="submission" date="2018-05" db="EMBL/GenBank/DDBJ databases">
        <title>Draft genome of Methanospirillum stamsii Pt1.</title>
        <authorList>
            <person name="Dueholm M.S."/>
            <person name="Nielsen P.H."/>
            <person name="Bakmann L.F."/>
            <person name="Otzen D.E."/>
        </authorList>
    </citation>
    <scope>NUCLEOTIDE SEQUENCE [LARGE SCALE GENOMIC DNA]</scope>
    <source>
        <strain evidence="2 3">Pt1</strain>
    </source>
</reference>
<keyword evidence="2" id="KW-0413">Isomerase</keyword>
<dbReference type="GeneID" id="97610449"/>
<evidence type="ECO:0000313" key="3">
    <source>
        <dbReference type="Proteomes" id="UP000245934"/>
    </source>
</evidence>